<organism evidence="3 4">
    <name type="scientific">Salinimicrobium marinum</name>
    <dbReference type="NCBI Taxonomy" id="680283"/>
    <lineage>
        <taxon>Bacteria</taxon>
        <taxon>Pseudomonadati</taxon>
        <taxon>Bacteroidota</taxon>
        <taxon>Flavobacteriia</taxon>
        <taxon>Flavobacteriales</taxon>
        <taxon>Flavobacteriaceae</taxon>
        <taxon>Salinimicrobium</taxon>
    </lineage>
</organism>
<feature type="compositionally biased region" description="Acidic residues" evidence="2">
    <location>
        <begin position="327"/>
        <end position="358"/>
    </location>
</feature>
<dbReference type="InterPro" id="IPR028974">
    <property type="entry name" value="TSP_type-3_rpt"/>
</dbReference>
<name>A0A918SB12_9FLAO</name>
<reference evidence="3" key="2">
    <citation type="submission" date="2020-09" db="EMBL/GenBank/DDBJ databases">
        <authorList>
            <person name="Sun Q."/>
            <person name="Kim S."/>
        </authorList>
    </citation>
    <scope>NUCLEOTIDE SEQUENCE</scope>
    <source>
        <strain evidence="3">KCTC 12719</strain>
    </source>
</reference>
<dbReference type="Proteomes" id="UP000610456">
    <property type="component" value="Unassembled WGS sequence"/>
</dbReference>
<dbReference type="PROSITE" id="PS51257">
    <property type="entry name" value="PROKAR_LIPOPROTEIN"/>
    <property type="match status" value="1"/>
</dbReference>
<accession>A0A918SB12</accession>
<keyword evidence="4" id="KW-1185">Reference proteome</keyword>
<dbReference type="GO" id="GO:0005509">
    <property type="term" value="F:calcium ion binding"/>
    <property type="evidence" value="ECO:0007669"/>
    <property type="project" value="InterPro"/>
</dbReference>
<evidence type="ECO:0000256" key="1">
    <source>
        <dbReference type="ARBA" id="ARBA00022729"/>
    </source>
</evidence>
<feature type="compositionally biased region" description="Acidic residues" evidence="2">
    <location>
        <begin position="401"/>
        <end position="415"/>
    </location>
</feature>
<reference evidence="3" key="1">
    <citation type="journal article" date="2014" name="Int. J. Syst. Evol. Microbiol.">
        <title>Complete genome sequence of Corynebacterium casei LMG S-19264T (=DSM 44701T), isolated from a smear-ripened cheese.</title>
        <authorList>
            <consortium name="US DOE Joint Genome Institute (JGI-PGF)"/>
            <person name="Walter F."/>
            <person name="Albersmeier A."/>
            <person name="Kalinowski J."/>
            <person name="Ruckert C."/>
        </authorList>
    </citation>
    <scope>NUCLEOTIDE SEQUENCE</scope>
    <source>
        <strain evidence="3">KCTC 12719</strain>
    </source>
</reference>
<dbReference type="GO" id="GO:0007155">
    <property type="term" value="P:cell adhesion"/>
    <property type="evidence" value="ECO:0007669"/>
    <property type="project" value="InterPro"/>
</dbReference>
<comment type="caution">
    <text evidence="3">The sequence shown here is derived from an EMBL/GenBank/DDBJ whole genome shotgun (WGS) entry which is preliminary data.</text>
</comment>
<dbReference type="RefSeq" id="WP_189603510.1">
    <property type="nucleotide sequence ID" value="NZ_BMXB01000002.1"/>
</dbReference>
<dbReference type="InterPro" id="IPR003367">
    <property type="entry name" value="Thrombospondin_3-like_rpt"/>
</dbReference>
<evidence type="ECO:0000256" key="2">
    <source>
        <dbReference type="SAM" id="MobiDB-lite"/>
    </source>
</evidence>
<sequence>MRNIKRFLGLVTMVALLLTSCSKEEEGIIVNDSEKATLSFGTLLNDLMTDKAALKQAANEIPECSDEAPAYVEVVLSGPTNVGTMMDPIVVAVNPTPGDYDGDGEEEYFTEESVDLELEPGDYSLDFFAVYDGDPAVAGTNRIWIAPMAGGSMAGFVSNTLPMDISLGAGVKKYVDVEVLCFDDRLVNEYGYLFFDLETTEAFEFCFFANYCDDNGRHYTAAYSVNIWLGEDNTGSILYSGVENVPGMNNDGDFYASPVCFALPNLSQFGDDEDYIYYEVTLLDWEDNYGDITPIVISDRLSRNDIEGNFNGDDVDYEHLRFGCGENDGETPVDSDGDGVEDSEDDCPNTEEGVEVDENGCPVTGENDSDGDGVVDSEDDCPGTPEGVEVDENGCALNGENDSDGDGVVDSEDDCPGTPEGVEVDENGCAIDDDEECITENQNILTFDRTVDISNFPVGQDPFFDLEIEGEAVGVITFNLDTEGEDDQLLVSIDMFAEFTITAWELSLPGIGGEICLDNVSENEFDITYDSDNIENVVYPLSVELRANYVVE</sequence>
<proteinExistence type="predicted"/>
<feature type="compositionally biased region" description="Acidic residues" evidence="2">
    <location>
        <begin position="367"/>
        <end position="381"/>
    </location>
</feature>
<protein>
    <recommendedName>
        <fullName evidence="5">Thrombospondin type 3 repeat-containing protein</fullName>
    </recommendedName>
</protein>
<dbReference type="AlphaFoldDB" id="A0A918SB12"/>
<dbReference type="Pfam" id="PF02412">
    <property type="entry name" value="TSP_3"/>
    <property type="match status" value="2"/>
</dbReference>
<dbReference type="SUPFAM" id="SSF103647">
    <property type="entry name" value="TSP type-3 repeat"/>
    <property type="match status" value="1"/>
</dbReference>
<gene>
    <name evidence="3" type="ORF">GCM10007103_09020</name>
</gene>
<evidence type="ECO:0000313" key="3">
    <source>
        <dbReference type="EMBL" id="GHA29931.1"/>
    </source>
</evidence>
<evidence type="ECO:0000313" key="4">
    <source>
        <dbReference type="Proteomes" id="UP000610456"/>
    </source>
</evidence>
<feature type="region of interest" description="Disordered" evidence="2">
    <location>
        <begin position="326"/>
        <end position="420"/>
    </location>
</feature>
<dbReference type="EMBL" id="BMXB01000002">
    <property type="protein sequence ID" value="GHA29931.1"/>
    <property type="molecule type" value="Genomic_DNA"/>
</dbReference>
<keyword evidence="1" id="KW-0732">Signal</keyword>
<evidence type="ECO:0008006" key="5">
    <source>
        <dbReference type="Google" id="ProtNLM"/>
    </source>
</evidence>
<dbReference type="Gene3D" id="4.10.1080.10">
    <property type="entry name" value="TSP type-3 repeat"/>
    <property type="match status" value="1"/>
</dbReference>